<proteinExistence type="predicted"/>
<accession>A0AAU9RNQ4</accession>
<dbReference type="PANTHER" id="PTHR33710:SF71">
    <property type="entry name" value="ENDONUCLEASE_EXONUCLEASE_PHOSPHATASE DOMAIN-CONTAINING PROTEIN"/>
    <property type="match status" value="1"/>
</dbReference>
<evidence type="ECO:0000313" key="2">
    <source>
        <dbReference type="Proteomes" id="UP000836841"/>
    </source>
</evidence>
<organism evidence="1 2">
    <name type="scientific">Thlaspi arvense</name>
    <name type="common">Field penny-cress</name>
    <dbReference type="NCBI Taxonomy" id="13288"/>
    <lineage>
        <taxon>Eukaryota</taxon>
        <taxon>Viridiplantae</taxon>
        <taxon>Streptophyta</taxon>
        <taxon>Embryophyta</taxon>
        <taxon>Tracheophyta</taxon>
        <taxon>Spermatophyta</taxon>
        <taxon>Magnoliopsida</taxon>
        <taxon>eudicotyledons</taxon>
        <taxon>Gunneridae</taxon>
        <taxon>Pentapetalae</taxon>
        <taxon>rosids</taxon>
        <taxon>malvids</taxon>
        <taxon>Brassicales</taxon>
        <taxon>Brassicaceae</taxon>
        <taxon>Thlaspideae</taxon>
        <taxon>Thlaspi</taxon>
    </lineage>
</organism>
<dbReference type="EMBL" id="OU466858">
    <property type="protein sequence ID" value="CAH2046568.1"/>
    <property type="molecule type" value="Genomic_DNA"/>
</dbReference>
<dbReference type="Proteomes" id="UP000836841">
    <property type="component" value="Chromosome 2"/>
</dbReference>
<gene>
    <name evidence="1" type="ORF">TAV2_LOCUS7505</name>
</gene>
<sequence>MQRRALLYHVTPRLVFGDFNDITSNDEKAGGRLRSESSFEAFRSMIASNRLHDLQTIGGNFTWVGSRHAYVVRSKIDRAMVNTLWSDLFPSAYTQLLTWMGFDHRPLLLGRSDVNIFLHISLVKLLLTVEMLLHGGNALPIPIPVNRLMS</sequence>
<reference evidence="1 2" key="1">
    <citation type="submission" date="2022-03" db="EMBL/GenBank/DDBJ databases">
        <authorList>
            <person name="Nunn A."/>
            <person name="Chopra R."/>
            <person name="Nunn A."/>
            <person name="Contreras Garrido A."/>
        </authorList>
    </citation>
    <scope>NUCLEOTIDE SEQUENCE [LARGE SCALE GENOMIC DNA]</scope>
</reference>
<evidence type="ECO:0008006" key="3">
    <source>
        <dbReference type="Google" id="ProtNLM"/>
    </source>
</evidence>
<dbReference type="SUPFAM" id="SSF56219">
    <property type="entry name" value="DNase I-like"/>
    <property type="match status" value="1"/>
</dbReference>
<name>A0AAU9RNQ4_THLAR</name>
<keyword evidence="2" id="KW-1185">Reference proteome</keyword>
<evidence type="ECO:0000313" key="1">
    <source>
        <dbReference type="EMBL" id="CAH2046568.1"/>
    </source>
</evidence>
<dbReference type="InterPro" id="IPR036691">
    <property type="entry name" value="Endo/exonu/phosph_ase_sf"/>
</dbReference>
<dbReference type="Gene3D" id="3.60.10.10">
    <property type="entry name" value="Endonuclease/exonuclease/phosphatase"/>
    <property type="match status" value="1"/>
</dbReference>
<dbReference type="AlphaFoldDB" id="A0AAU9RNQ4"/>
<protein>
    <recommendedName>
        <fullName evidence="3">Endonuclease/exonuclease/phosphatase domain-containing protein</fullName>
    </recommendedName>
</protein>
<dbReference type="PANTHER" id="PTHR33710">
    <property type="entry name" value="BNAC02G09200D PROTEIN"/>
    <property type="match status" value="1"/>
</dbReference>